<reference evidence="2 3" key="1">
    <citation type="journal article" date="2013" name="Genome Announc.">
        <title>Genome Sequence of the Sulfate-Reducing Bacterium Desulfotomaculum hydrothermale Lam5(T).</title>
        <authorList>
            <person name="Amin O."/>
            <person name="Fardeau M.L."/>
            <person name="Valette O."/>
            <person name="Hirschler-Rea A."/>
            <person name="Barbe V."/>
            <person name="Medigue C."/>
            <person name="Vacherie B."/>
            <person name="Ollivier B."/>
            <person name="Bertin P.N."/>
            <person name="Dolla A."/>
        </authorList>
    </citation>
    <scope>NUCLEOTIDE SEQUENCE [LARGE SCALE GENOMIC DNA]</scope>
    <source>
        <strain evidence="3">Lam5 / DSM 18033</strain>
    </source>
</reference>
<gene>
    <name evidence="2" type="ORF">DESHY_30093</name>
</gene>
<protein>
    <recommendedName>
        <fullName evidence="4">XapX domain-containing protein</fullName>
    </recommendedName>
</protein>
<dbReference type="NCBIfam" id="TIGR03510">
    <property type="entry name" value="XapX"/>
    <property type="match status" value="1"/>
</dbReference>
<dbReference type="Proteomes" id="UP000009315">
    <property type="component" value="Unassembled WGS sequence"/>
</dbReference>
<comment type="caution">
    <text evidence="2">The sequence shown here is derived from an EMBL/GenBank/DDBJ whole genome shotgun (WGS) entry which is preliminary data.</text>
</comment>
<organism evidence="2 3">
    <name type="scientific">Desulforamulus hydrothermalis Lam5 = DSM 18033</name>
    <dbReference type="NCBI Taxonomy" id="1121428"/>
    <lineage>
        <taxon>Bacteria</taxon>
        <taxon>Bacillati</taxon>
        <taxon>Bacillota</taxon>
        <taxon>Clostridia</taxon>
        <taxon>Eubacteriales</taxon>
        <taxon>Peptococcaceae</taxon>
        <taxon>Desulforamulus</taxon>
    </lineage>
</organism>
<evidence type="ECO:0000313" key="2">
    <source>
        <dbReference type="EMBL" id="CCO08403.1"/>
    </source>
</evidence>
<dbReference type="STRING" id="1121428.DESHY_30093"/>
<sequence>MKEILLSTVSGFAVGVLFAKLKLPVPAPPSVAGIMGIVGMFLGYVLATRIGMR</sequence>
<dbReference type="AlphaFoldDB" id="K8EA02"/>
<proteinExistence type="predicted"/>
<evidence type="ECO:0000313" key="3">
    <source>
        <dbReference type="Proteomes" id="UP000009315"/>
    </source>
</evidence>
<name>K8EA02_9FIRM</name>
<dbReference type="RefSeq" id="WP_008411804.1">
    <property type="nucleotide sequence ID" value="NZ_CAOS01000010.1"/>
</dbReference>
<dbReference type="EMBL" id="CAOS01000010">
    <property type="protein sequence ID" value="CCO08403.1"/>
    <property type="molecule type" value="Genomic_DNA"/>
</dbReference>
<feature type="transmembrane region" description="Helical" evidence="1">
    <location>
        <begin position="29"/>
        <end position="47"/>
    </location>
</feature>
<keyword evidence="3" id="KW-1185">Reference proteome</keyword>
<keyword evidence="1" id="KW-0472">Membrane</keyword>
<evidence type="ECO:0000256" key="1">
    <source>
        <dbReference type="SAM" id="Phobius"/>
    </source>
</evidence>
<keyword evidence="1" id="KW-1133">Transmembrane helix</keyword>
<dbReference type="eggNOG" id="COG4317">
    <property type="taxonomic scope" value="Bacteria"/>
</dbReference>
<keyword evidence="1" id="KW-0812">Transmembrane</keyword>
<dbReference type="OrthoDB" id="8778565at2"/>
<accession>K8EA02</accession>
<dbReference type="InterPro" id="IPR020017">
    <property type="entry name" value="XapX_domain"/>
</dbReference>
<evidence type="ECO:0008006" key="4">
    <source>
        <dbReference type="Google" id="ProtNLM"/>
    </source>
</evidence>